<dbReference type="Pfam" id="PF16344">
    <property type="entry name" value="FecR_C"/>
    <property type="match status" value="1"/>
</dbReference>
<reference evidence="3" key="1">
    <citation type="journal article" date="2023" name="Comput. Struct. Biotechnol. J.">
        <title>Discovery of a novel marine Bacteroidetes with a rich repertoire of carbohydrate-active enzymes.</title>
        <authorList>
            <person name="Chen B."/>
            <person name="Liu G."/>
            <person name="Chen Q."/>
            <person name="Wang H."/>
            <person name="Liu L."/>
            <person name="Tang K."/>
        </authorList>
    </citation>
    <scope>NUCLEOTIDE SEQUENCE</scope>
    <source>
        <strain evidence="3">TK19036</strain>
    </source>
</reference>
<accession>A0AA49GS48</accession>
<dbReference type="InterPro" id="IPR032508">
    <property type="entry name" value="FecR_C"/>
</dbReference>
<sequence>MKIHSLFGGLLLLCLTSFHPPQLDILQKKISATYQNATLAEVLVDLKEQYDLRFAYLNNELPTHQKLTLNFQNAPLYEVLDVLLEDTALSYQVMNGQIVLTKKPKQAKRQSSEQEENTPVPPATKPSSSTGSPSAPSSEATASTSMTVLSEERPEEPQDLNEDSTAHIAEEEADQIVSSKPNTEVPEQVLTQTEDSVAIKEQKPAVTPKIQNETPPVHRRKPELTEDEPSISRKISEAINEGLDFALFDHLPDESPYKESPIHIGVIYPISSNGVQAGQYVNQLSFHLLVGYAAGLDGLEASALGNIENDFVDGAQFAGFFNVVKNRVEGVQAAGFMNLSGGTLEGGQFAGFLNTHAGEVEGIQGAGFLNLATGHTQGAQFSGFGSIITDHAKAVQGSGFTNIVTGNLTGAQFAGFGNYAYQVKGAQFAGFANIAAGHVQGFQGSGFINVARTVKGVQLGVFNVADSVDGVPIGFLSIVRKNGYRALEVWGGETLHANIAYKIGVRKFYNIFSFGSQFGDTDFRYGLGYGIGTVAALAPTIDFSVDLLAQHIYEESNPIFDNNTRLNLLNTLRLGFSKQFSQHFGLFAAPTFNVFVSEVEGKDGTIGSDLSAPYTFFDRTYQGKTNLQMWAGFQVGLRF</sequence>
<name>A0AA49GS48_9BACT</name>
<dbReference type="EMBL" id="CP120682">
    <property type="protein sequence ID" value="WKN38523.1"/>
    <property type="molecule type" value="Genomic_DNA"/>
</dbReference>
<dbReference type="AlphaFoldDB" id="A0AA49GS48"/>
<proteinExistence type="predicted"/>
<feature type="region of interest" description="Disordered" evidence="1">
    <location>
        <begin position="209"/>
        <end position="230"/>
    </location>
</feature>
<evidence type="ECO:0000259" key="2">
    <source>
        <dbReference type="Pfam" id="PF16344"/>
    </source>
</evidence>
<feature type="domain" description="Protein FecR C-terminal" evidence="2">
    <location>
        <begin position="34"/>
        <end position="99"/>
    </location>
</feature>
<protein>
    <submittedName>
        <fullName evidence="3">STN domain-containing protein</fullName>
    </submittedName>
</protein>
<reference evidence="3" key="2">
    <citation type="journal article" date="2024" name="Antonie Van Leeuwenhoek">
        <title>Roseihalotalea indica gen. nov., sp. nov., a halophilic Bacteroidetes from mesopelagic Southwest Indian Ocean with higher carbohydrate metabolic potential.</title>
        <authorList>
            <person name="Chen B."/>
            <person name="Zhang M."/>
            <person name="Lin D."/>
            <person name="Ye J."/>
            <person name="Tang K."/>
        </authorList>
    </citation>
    <scope>NUCLEOTIDE SEQUENCE</scope>
    <source>
        <strain evidence="3">TK19036</strain>
    </source>
</reference>
<organism evidence="3">
    <name type="scientific">Roseihalotalea indica</name>
    <dbReference type="NCBI Taxonomy" id="2867963"/>
    <lineage>
        <taxon>Bacteria</taxon>
        <taxon>Pseudomonadati</taxon>
        <taxon>Bacteroidota</taxon>
        <taxon>Cytophagia</taxon>
        <taxon>Cytophagales</taxon>
        <taxon>Catalimonadaceae</taxon>
        <taxon>Roseihalotalea</taxon>
    </lineage>
</organism>
<feature type="region of interest" description="Disordered" evidence="1">
    <location>
        <begin position="102"/>
        <end position="163"/>
    </location>
</feature>
<feature type="compositionally biased region" description="Low complexity" evidence="1">
    <location>
        <begin position="125"/>
        <end position="145"/>
    </location>
</feature>
<evidence type="ECO:0000256" key="1">
    <source>
        <dbReference type="SAM" id="MobiDB-lite"/>
    </source>
</evidence>
<evidence type="ECO:0000313" key="3">
    <source>
        <dbReference type="EMBL" id="WKN38523.1"/>
    </source>
</evidence>
<gene>
    <name evidence="3" type="ORF">K4G66_07380</name>
</gene>
<dbReference type="Gene3D" id="3.55.50.30">
    <property type="match status" value="1"/>
</dbReference>